<keyword evidence="4" id="KW-1185">Reference proteome</keyword>
<dbReference type="EMBL" id="JBGMDY010000005">
    <property type="protein sequence ID" value="KAL2333412.1"/>
    <property type="molecule type" value="Genomic_DNA"/>
</dbReference>
<gene>
    <name evidence="3" type="ORF">Fmac_014625</name>
</gene>
<dbReference type="PROSITE" id="PS50846">
    <property type="entry name" value="HMA_2"/>
    <property type="match status" value="1"/>
</dbReference>
<dbReference type="Gene3D" id="3.30.70.100">
    <property type="match status" value="1"/>
</dbReference>
<feature type="domain" description="HMA" evidence="2">
    <location>
        <begin position="169"/>
        <end position="232"/>
    </location>
</feature>
<dbReference type="CDD" id="cd00371">
    <property type="entry name" value="HMA"/>
    <property type="match status" value="1"/>
</dbReference>
<comment type="caution">
    <text evidence="3">The sequence shown here is derived from an EMBL/GenBank/DDBJ whole genome shotgun (WGS) entry which is preliminary data.</text>
</comment>
<name>A0ABD1MCD7_9FABA</name>
<evidence type="ECO:0000259" key="2">
    <source>
        <dbReference type="PROSITE" id="PS50846"/>
    </source>
</evidence>
<evidence type="ECO:0000313" key="3">
    <source>
        <dbReference type="EMBL" id="KAL2333412.1"/>
    </source>
</evidence>
<proteinExistence type="predicted"/>
<evidence type="ECO:0000313" key="4">
    <source>
        <dbReference type="Proteomes" id="UP001603857"/>
    </source>
</evidence>
<dbReference type="AlphaFoldDB" id="A0ABD1MCD7"/>
<dbReference type="PANTHER" id="PTHR22814:SF336">
    <property type="entry name" value="HEAVY METAL-ASSOCIATED ISOPRENYLATED PLANT PROTEIN 23"/>
    <property type="match status" value="1"/>
</dbReference>
<keyword evidence="1" id="KW-0479">Metal-binding</keyword>
<protein>
    <recommendedName>
        <fullName evidence="2">HMA domain-containing protein</fullName>
    </recommendedName>
</protein>
<accession>A0ABD1MCD7</accession>
<dbReference type="GO" id="GO:0046872">
    <property type="term" value="F:metal ion binding"/>
    <property type="evidence" value="ECO:0007669"/>
    <property type="project" value="UniProtKB-KW"/>
</dbReference>
<dbReference type="InterPro" id="IPR036163">
    <property type="entry name" value="HMA_dom_sf"/>
</dbReference>
<reference evidence="3 4" key="1">
    <citation type="submission" date="2024-08" db="EMBL/GenBank/DDBJ databases">
        <title>Insights into the chromosomal genome structure of Flemingia macrophylla.</title>
        <authorList>
            <person name="Ding Y."/>
            <person name="Zhao Y."/>
            <person name="Bi W."/>
            <person name="Wu M."/>
            <person name="Zhao G."/>
            <person name="Gong Y."/>
            <person name="Li W."/>
            <person name="Zhang P."/>
        </authorList>
    </citation>
    <scope>NUCLEOTIDE SEQUENCE [LARGE SCALE GENOMIC DNA]</scope>
    <source>
        <strain evidence="3">DYQJB</strain>
        <tissue evidence="3">Leaf</tissue>
    </source>
</reference>
<dbReference type="SUPFAM" id="SSF55008">
    <property type="entry name" value="HMA, heavy metal-associated domain"/>
    <property type="match status" value="1"/>
</dbReference>
<sequence length="250" mass="27919">MANQVDSENVGSIDMEVDAIRSYSERVDSLIRSETASFYGDSPLYTFASLVDTAIRSSFDSSEADYEAHSSTTINVHSQELSLQQSHNKPYSQILTQQTHFHHLPHHSNEASSGVIRAQRMRWTAALHSRFVQLLSGHPSKEMGVGGTLEYLSDLVGSGYNHKKKKKQFQTVELKMRMDCDGCELKVMKALSSLSGVKSVEINRKQQKVTVIGYVEPNKVLNKAKSTGKKAEIWPFVPYNLVAHPYAVQA</sequence>
<evidence type="ECO:0000256" key="1">
    <source>
        <dbReference type="ARBA" id="ARBA00022723"/>
    </source>
</evidence>
<dbReference type="PANTHER" id="PTHR22814">
    <property type="entry name" value="COPPER TRANSPORT PROTEIN ATOX1-RELATED"/>
    <property type="match status" value="1"/>
</dbReference>
<dbReference type="Pfam" id="PF00403">
    <property type="entry name" value="HMA"/>
    <property type="match status" value="1"/>
</dbReference>
<dbReference type="Proteomes" id="UP001603857">
    <property type="component" value="Unassembled WGS sequence"/>
</dbReference>
<dbReference type="InterPro" id="IPR006121">
    <property type="entry name" value="HMA_dom"/>
</dbReference>
<organism evidence="3 4">
    <name type="scientific">Flemingia macrophylla</name>
    <dbReference type="NCBI Taxonomy" id="520843"/>
    <lineage>
        <taxon>Eukaryota</taxon>
        <taxon>Viridiplantae</taxon>
        <taxon>Streptophyta</taxon>
        <taxon>Embryophyta</taxon>
        <taxon>Tracheophyta</taxon>
        <taxon>Spermatophyta</taxon>
        <taxon>Magnoliopsida</taxon>
        <taxon>eudicotyledons</taxon>
        <taxon>Gunneridae</taxon>
        <taxon>Pentapetalae</taxon>
        <taxon>rosids</taxon>
        <taxon>fabids</taxon>
        <taxon>Fabales</taxon>
        <taxon>Fabaceae</taxon>
        <taxon>Papilionoideae</taxon>
        <taxon>50 kb inversion clade</taxon>
        <taxon>NPAAA clade</taxon>
        <taxon>indigoferoid/millettioid clade</taxon>
        <taxon>Phaseoleae</taxon>
        <taxon>Flemingia</taxon>
    </lineage>
</organism>